<dbReference type="OrthoDB" id="5244859at2"/>
<dbReference type="SUPFAM" id="SSF53271">
    <property type="entry name" value="PRTase-like"/>
    <property type="match status" value="1"/>
</dbReference>
<dbReference type="Gene3D" id="3.40.50.2020">
    <property type="match status" value="1"/>
</dbReference>
<dbReference type="Proteomes" id="UP000317638">
    <property type="component" value="Unassembled WGS sequence"/>
</dbReference>
<evidence type="ECO:0000313" key="3">
    <source>
        <dbReference type="Proteomes" id="UP000317638"/>
    </source>
</evidence>
<name>A0A553K3X9_9ACTN</name>
<gene>
    <name evidence="2" type="ORF">FOJ82_00295</name>
</gene>
<evidence type="ECO:0000313" key="2">
    <source>
        <dbReference type="EMBL" id="TRY19395.1"/>
    </source>
</evidence>
<reference evidence="2 3" key="1">
    <citation type="submission" date="2019-07" db="EMBL/GenBank/DDBJ databases">
        <authorList>
            <person name="Zhou L.-Y."/>
        </authorList>
    </citation>
    <scope>NUCLEOTIDE SEQUENCE [LARGE SCALE GENOMIC DNA]</scope>
    <source>
        <strain evidence="2 3">YIM 101269</strain>
    </source>
</reference>
<protein>
    <submittedName>
        <fullName evidence="2">ComF family protein</fullName>
    </submittedName>
</protein>
<accession>A0A553K3X9</accession>
<dbReference type="RefSeq" id="WP_143936483.1">
    <property type="nucleotide sequence ID" value="NZ_VKKG01000001.1"/>
</dbReference>
<dbReference type="CDD" id="cd06223">
    <property type="entry name" value="PRTases_typeI"/>
    <property type="match status" value="1"/>
</dbReference>
<organism evidence="2 3">
    <name type="scientific">Tessaracoccus rhinocerotis</name>
    <dbReference type="NCBI Taxonomy" id="1689449"/>
    <lineage>
        <taxon>Bacteria</taxon>
        <taxon>Bacillati</taxon>
        <taxon>Actinomycetota</taxon>
        <taxon>Actinomycetes</taxon>
        <taxon>Propionibacteriales</taxon>
        <taxon>Propionibacteriaceae</taxon>
        <taxon>Tessaracoccus</taxon>
    </lineage>
</organism>
<dbReference type="InterPro" id="IPR000836">
    <property type="entry name" value="PRTase_dom"/>
</dbReference>
<dbReference type="PANTHER" id="PTHR47505:SF1">
    <property type="entry name" value="DNA UTILIZATION PROTEIN YHGH"/>
    <property type="match status" value="1"/>
</dbReference>
<evidence type="ECO:0000256" key="1">
    <source>
        <dbReference type="ARBA" id="ARBA00008007"/>
    </source>
</evidence>
<dbReference type="InterPro" id="IPR029057">
    <property type="entry name" value="PRTase-like"/>
</dbReference>
<comment type="similarity">
    <text evidence="1">Belongs to the ComF/GntX family.</text>
</comment>
<dbReference type="PANTHER" id="PTHR47505">
    <property type="entry name" value="DNA UTILIZATION PROTEIN YHGH"/>
    <property type="match status" value="1"/>
</dbReference>
<proteinExistence type="inferred from homology"/>
<sequence length="224" mass="23365">MVTLLDAAAHLFLGSVCPGCRLPAWSLCASCSRLLVTAVPRRVRRPTLDGVPVVCANDYRPLVEHLVPAFKDDGALHLGRVLAARLAVAVAALQPGPETVLVPVPSLAAKVRARGHDHGRRLAAGASRRTGLRWAPLLARSGSGLDQRELGRTGRSRNVVGTMRARPCGAPVVLCDDVVTTGASLAEAVRAVTCAGDQVVGIAVIGDADRTTPAKSRISHTSFG</sequence>
<dbReference type="EMBL" id="VKKG01000001">
    <property type="protein sequence ID" value="TRY19395.1"/>
    <property type="molecule type" value="Genomic_DNA"/>
</dbReference>
<comment type="caution">
    <text evidence="2">The sequence shown here is derived from an EMBL/GenBank/DDBJ whole genome shotgun (WGS) entry which is preliminary data.</text>
</comment>
<dbReference type="InterPro" id="IPR051910">
    <property type="entry name" value="ComF/GntX_DNA_util-trans"/>
</dbReference>
<dbReference type="AlphaFoldDB" id="A0A553K3X9"/>
<keyword evidence="3" id="KW-1185">Reference proteome</keyword>